<evidence type="ECO:0000313" key="10">
    <source>
        <dbReference type="EMBL" id="KID59189.1"/>
    </source>
</evidence>
<dbReference type="HOGENOM" id="CLU_002458_4_0_1"/>
<dbReference type="PANTHER" id="PTHR13018">
    <property type="entry name" value="PROBABLE MEMBRANE PROTEIN DUF221-RELATED"/>
    <property type="match status" value="1"/>
</dbReference>
<dbReference type="VEuPathDB" id="FungiDB:MAN_10856"/>
<evidence type="ECO:0000256" key="6">
    <source>
        <dbReference type="ARBA" id="ARBA00023136"/>
    </source>
</evidence>
<dbReference type="Proteomes" id="UP000031186">
    <property type="component" value="Unassembled WGS sequence"/>
</dbReference>
<evidence type="ECO:0000256" key="5">
    <source>
        <dbReference type="ARBA" id="ARBA00022989"/>
    </source>
</evidence>
<dbReference type="PANTHER" id="PTHR13018:SF20">
    <property type="entry name" value="SPORULATION-SPECIFIC PROTEIN 75"/>
    <property type="match status" value="1"/>
</dbReference>
<evidence type="ECO:0000256" key="1">
    <source>
        <dbReference type="ARBA" id="ARBA00004141"/>
    </source>
</evidence>
<feature type="transmembrane region" description="Helical" evidence="7">
    <location>
        <begin position="97"/>
        <end position="117"/>
    </location>
</feature>
<organism evidence="10 11">
    <name type="scientific">Metarhizium anisopliae (strain ARSEF 549)</name>
    <dbReference type="NCBI Taxonomy" id="3151832"/>
    <lineage>
        <taxon>Eukaryota</taxon>
        <taxon>Fungi</taxon>
        <taxon>Dikarya</taxon>
        <taxon>Ascomycota</taxon>
        <taxon>Pezizomycotina</taxon>
        <taxon>Sordariomycetes</taxon>
        <taxon>Hypocreomycetidae</taxon>
        <taxon>Hypocreales</taxon>
        <taxon>Clavicipitaceae</taxon>
        <taxon>Metarhizium</taxon>
    </lineage>
</organism>
<feature type="transmembrane region" description="Helical" evidence="7">
    <location>
        <begin position="608"/>
        <end position="625"/>
    </location>
</feature>
<dbReference type="GO" id="GO:0005886">
    <property type="term" value="C:plasma membrane"/>
    <property type="evidence" value="ECO:0007669"/>
    <property type="project" value="TreeGrafter"/>
</dbReference>
<dbReference type="InterPro" id="IPR032880">
    <property type="entry name" value="CSC1/OSCA1-like_N"/>
</dbReference>
<feature type="transmembrane region" description="Helical" evidence="7">
    <location>
        <begin position="344"/>
        <end position="363"/>
    </location>
</feature>
<dbReference type="Pfam" id="PF13967">
    <property type="entry name" value="RSN1_TM"/>
    <property type="match status" value="1"/>
</dbReference>
<dbReference type="AlphaFoldDB" id="A0A0B4FSG6"/>
<feature type="transmembrane region" description="Helical" evidence="7">
    <location>
        <begin position="637"/>
        <end position="655"/>
    </location>
</feature>
<feature type="non-terminal residue" evidence="10">
    <location>
        <position position="1"/>
    </location>
</feature>
<feature type="transmembrane region" description="Helical" evidence="7">
    <location>
        <begin position="437"/>
        <end position="457"/>
    </location>
</feature>
<keyword evidence="5 7" id="KW-1133">Transmembrane helix</keyword>
<dbReference type="Pfam" id="PF02714">
    <property type="entry name" value="RSN1_7TM"/>
    <property type="match status" value="1"/>
</dbReference>
<sequence length="750" mass="85010">MAPGAAQNQRGIAITGFITALSVAVLLFLIQIAVFLYLRRQHHLTHIYKPKANSNPPKAKQLLQQVIRFPDKTIPEETIKEWEGSDAYYFLRYLRTLLMTFLPISLVVVPILIPLNYSNGRGQDLDPSSRESSAVGTWQVMGLDTLAFGNIKSSNTDRYTAHLVCAVLVIVWFCCVSLTEMREYARKQRHATSPTNRISQDQHRLINTFKPVVETVRDVHRLLRKRDEALDKFESAAISLIKGKSTFKIYFKAQLYGGLFRRLESDIETKIMALDGLEELCAGKTAGQPCELCAGNRDGQPRQPRERKADGKPCERCIAVKSAWQNILWSNVGRPRWQKWIRTAFVAFILTAMIALWAIPVSWTAALSQLDTLIRNKDLRSFFLQHRTLRTLAVSVAGVLPGVALTLMLMLIPPLLECLSRIQGSTLRSQQAAFVQRFYFVFLFVQMFLVVSIASFFSSSLNQFLENIEALRSAENILNLLSQNLPTAANYFFSYMILQALSGSANILMQKAPMFWFVADRLFSYTPRQKWLRRDSMDIVGWGAVFPLYTTLACISMTYSIIAPLISLFAMISFAMLWFTHKYSVIYVKKLDSDHGGILYPRAINQTFTGIYLMELCMAGLFLGVRDDGGRQSCLRHGITMIVSLVITAIFQVVLNQVLFPAFEKNDTSDELIDKDLFKHVTHVANRSIAWLPTENSEGTYAGATVLINCNYPPEETLNHWWRATIDERGHVQIERCVNDAEVTKTAQNC</sequence>
<dbReference type="GO" id="GO:0005227">
    <property type="term" value="F:calcium-activated cation channel activity"/>
    <property type="evidence" value="ECO:0007669"/>
    <property type="project" value="InterPro"/>
</dbReference>
<evidence type="ECO:0008006" key="12">
    <source>
        <dbReference type="Google" id="ProtNLM"/>
    </source>
</evidence>
<protein>
    <recommendedName>
        <fullName evidence="12">DUF221 domain protein</fullName>
    </recommendedName>
</protein>
<proteinExistence type="inferred from homology"/>
<evidence type="ECO:0000313" key="11">
    <source>
        <dbReference type="Proteomes" id="UP000031186"/>
    </source>
</evidence>
<evidence type="ECO:0000256" key="2">
    <source>
        <dbReference type="ARBA" id="ARBA00007779"/>
    </source>
</evidence>
<evidence type="ECO:0000259" key="8">
    <source>
        <dbReference type="Pfam" id="PF02714"/>
    </source>
</evidence>
<name>A0A0B4FSG6_METAF</name>
<feature type="transmembrane region" description="Helical" evidence="7">
    <location>
        <begin position="392"/>
        <end position="416"/>
    </location>
</feature>
<evidence type="ECO:0000259" key="9">
    <source>
        <dbReference type="Pfam" id="PF13967"/>
    </source>
</evidence>
<comment type="caution">
    <text evidence="10">The sequence shown here is derived from an EMBL/GenBank/DDBJ whole genome shotgun (WGS) entry which is preliminary data.</text>
</comment>
<keyword evidence="11" id="KW-1185">Reference proteome</keyword>
<feature type="domain" description="CSC1/OSCA1-like 7TM region" evidence="8">
    <location>
        <begin position="342"/>
        <end position="622"/>
    </location>
</feature>
<evidence type="ECO:0000256" key="4">
    <source>
        <dbReference type="ARBA" id="ARBA00022692"/>
    </source>
</evidence>
<comment type="subcellular location">
    <subcellularLocation>
        <location evidence="1">Membrane</location>
        <topology evidence="1">Multi-pass membrane protein</topology>
    </subcellularLocation>
</comment>
<keyword evidence="6 7" id="KW-0472">Membrane</keyword>
<dbReference type="OrthoDB" id="5063597at2759"/>
<feature type="transmembrane region" description="Helical" evidence="7">
    <location>
        <begin position="568"/>
        <end position="588"/>
    </location>
</feature>
<dbReference type="InterPro" id="IPR003864">
    <property type="entry name" value="CSC1/OSCA1-like_7TM"/>
</dbReference>
<feature type="transmembrane region" description="Helical" evidence="7">
    <location>
        <begin position="539"/>
        <end position="562"/>
    </location>
</feature>
<dbReference type="InterPro" id="IPR045122">
    <property type="entry name" value="Csc1-like"/>
</dbReference>
<feature type="transmembrane region" description="Helical" evidence="7">
    <location>
        <begin position="492"/>
        <end position="518"/>
    </location>
</feature>
<keyword evidence="3" id="KW-0813">Transport</keyword>
<gene>
    <name evidence="10" type="ORF">MAN_10856</name>
</gene>
<accession>A0A0B4FSG6</accession>
<comment type="similarity">
    <text evidence="2">Belongs to the CSC1 (TC 1.A.17) family.</text>
</comment>
<feature type="transmembrane region" description="Helical" evidence="7">
    <location>
        <begin position="159"/>
        <end position="179"/>
    </location>
</feature>
<keyword evidence="4 7" id="KW-0812">Transmembrane</keyword>
<dbReference type="EMBL" id="AZNF01000037">
    <property type="protein sequence ID" value="KID59189.1"/>
    <property type="molecule type" value="Genomic_DNA"/>
</dbReference>
<evidence type="ECO:0000256" key="7">
    <source>
        <dbReference type="SAM" id="Phobius"/>
    </source>
</evidence>
<feature type="domain" description="CSC1/OSCA1-like N-terminal transmembrane" evidence="9">
    <location>
        <begin position="17"/>
        <end position="178"/>
    </location>
</feature>
<feature type="transmembrane region" description="Helical" evidence="7">
    <location>
        <begin position="12"/>
        <end position="38"/>
    </location>
</feature>
<reference evidence="10 11" key="1">
    <citation type="journal article" date="2014" name="Proc. Natl. Acad. Sci. U.S.A.">
        <title>Trajectory and genomic determinants of fungal-pathogen speciation and host adaptation.</title>
        <authorList>
            <person name="Hu X."/>
            <person name="Xiao G."/>
            <person name="Zheng P."/>
            <person name="Shang Y."/>
            <person name="Su Y."/>
            <person name="Zhang X."/>
            <person name="Liu X."/>
            <person name="Zhan S."/>
            <person name="St Leger R.J."/>
            <person name="Wang C."/>
        </authorList>
    </citation>
    <scope>NUCLEOTIDE SEQUENCE [LARGE SCALE GENOMIC DNA]</scope>
    <source>
        <strain evidence="10 11">ARSEF 549</strain>
    </source>
</reference>
<evidence type="ECO:0000256" key="3">
    <source>
        <dbReference type="ARBA" id="ARBA00022448"/>
    </source>
</evidence>